<feature type="domain" description="Mur ligase central" evidence="6">
    <location>
        <begin position="182"/>
        <end position="369"/>
    </location>
</feature>
<name>A0A7G9GJA4_9FIRM</name>
<evidence type="ECO:0000256" key="1">
    <source>
        <dbReference type="ARBA" id="ARBA00022598"/>
    </source>
</evidence>
<dbReference type="Gene3D" id="3.90.190.20">
    <property type="entry name" value="Mur ligase, C-terminal domain"/>
    <property type="match status" value="1"/>
</dbReference>
<dbReference type="InterPro" id="IPR051046">
    <property type="entry name" value="MurCDEF_CellWall_CoF430Synth"/>
</dbReference>
<keyword evidence="8" id="KW-1185">Reference proteome</keyword>
<keyword evidence="4" id="KW-1133">Transmembrane helix</keyword>
<keyword evidence="4" id="KW-0472">Membrane</keyword>
<reference evidence="7 8" key="1">
    <citation type="submission" date="2020-08" db="EMBL/GenBank/DDBJ databases">
        <authorList>
            <person name="Liu C."/>
            <person name="Sun Q."/>
        </authorList>
    </citation>
    <scope>NUCLEOTIDE SEQUENCE [LARGE SCALE GENOMIC DNA]</scope>
    <source>
        <strain evidence="7 8">NSJ-61</strain>
    </source>
</reference>
<feature type="transmembrane region" description="Helical" evidence="4">
    <location>
        <begin position="129"/>
        <end position="152"/>
    </location>
</feature>
<feature type="domain" description="Mur ligase C-terminal" evidence="5">
    <location>
        <begin position="391"/>
        <end position="511"/>
    </location>
</feature>
<feature type="transmembrane region" description="Helical" evidence="4">
    <location>
        <begin position="73"/>
        <end position="88"/>
    </location>
</feature>
<dbReference type="GO" id="GO:0005524">
    <property type="term" value="F:ATP binding"/>
    <property type="evidence" value="ECO:0007669"/>
    <property type="project" value="UniProtKB-KW"/>
</dbReference>
<protein>
    <submittedName>
        <fullName evidence="7">UDP-N-acetylmuramoyl-tripeptide--D-alanyl-D-alanine ligase</fullName>
    </submittedName>
</protein>
<dbReference type="KEGG" id="ehn:H9Q80_11405"/>
<evidence type="ECO:0000259" key="5">
    <source>
        <dbReference type="Pfam" id="PF02875"/>
    </source>
</evidence>
<keyword evidence="3" id="KW-0067">ATP-binding</keyword>
<evidence type="ECO:0000313" key="7">
    <source>
        <dbReference type="EMBL" id="QNM10886.1"/>
    </source>
</evidence>
<dbReference type="SUPFAM" id="SSF53244">
    <property type="entry name" value="MurD-like peptide ligases, peptide-binding domain"/>
    <property type="match status" value="1"/>
</dbReference>
<evidence type="ECO:0000256" key="2">
    <source>
        <dbReference type="ARBA" id="ARBA00022741"/>
    </source>
</evidence>
<dbReference type="RefSeq" id="WP_117453363.1">
    <property type="nucleotide sequence ID" value="NZ_CP060636.1"/>
</dbReference>
<feature type="transmembrane region" description="Helical" evidence="4">
    <location>
        <begin position="6"/>
        <end position="27"/>
    </location>
</feature>
<dbReference type="PANTHER" id="PTHR43024">
    <property type="entry name" value="UDP-N-ACETYLMURAMOYL-TRIPEPTIDE--D-ALANYL-D-ALANINE LIGASE"/>
    <property type="match status" value="1"/>
</dbReference>
<dbReference type="InterPro" id="IPR036615">
    <property type="entry name" value="Mur_ligase_C_dom_sf"/>
</dbReference>
<dbReference type="EMBL" id="CP060636">
    <property type="protein sequence ID" value="QNM10886.1"/>
    <property type="molecule type" value="Genomic_DNA"/>
</dbReference>
<keyword evidence="4" id="KW-0812">Transmembrane</keyword>
<dbReference type="AlphaFoldDB" id="A0A7G9GJA4"/>
<dbReference type="GO" id="GO:0016881">
    <property type="term" value="F:acid-amino acid ligase activity"/>
    <property type="evidence" value="ECO:0007669"/>
    <property type="project" value="InterPro"/>
</dbReference>
<dbReference type="Gene3D" id="3.40.1190.10">
    <property type="entry name" value="Mur-like, catalytic domain"/>
    <property type="match status" value="1"/>
</dbReference>
<gene>
    <name evidence="7" type="ORF">H9Q80_11405</name>
</gene>
<dbReference type="InterPro" id="IPR013221">
    <property type="entry name" value="Mur_ligase_cen"/>
</dbReference>
<organism evidence="7 8">
    <name type="scientific">[Eubacterium] hominis</name>
    <dbReference type="NCBI Taxonomy" id="2764325"/>
    <lineage>
        <taxon>Bacteria</taxon>
        <taxon>Bacillati</taxon>
        <taxon>Bacillota</taxon>
        <taxon>Erysipelotrichia</taxon>
        <taxon>Erysipelotrichales</taxon>
        <taxon>Erysipelotrichaceae</taxon>
        <taxon>Amedibacillus</taxon>
    </lineage>
</organism>
<keyword evidence="2" id="KW-0547">Nucleotide-binding</keyword>
<evidence type="ECO:0000313" key="8">
    <source>
        <dbReference type="Proteomes" id="UP000515856"/>
    </source>
</evidence>
<dbReference type="InterPro" id="IPR004101">
    <property type="entry name" value="Mur_ligase_C"/>
</dbReference>
<accession>A0A7G9GJA4</accession>
<dbReference type="Proteomes" id="UP000515856">
    <property type="component" value="Chromosome"/>
</dbReference>
<dbReference type="SUPFAM" id="SSF53623">
    <property type="entry name" value="MurD-like peptide ligases, catalytic domain"/>
    <property type="match status" value="1"/>
</dbReference>
<evidence type="ECO:0000256" key="4">
    <source>
        <dbReference type="SAM" id="Phobius"/>
    </source>
</evidence>
<dbReference type="PANTHER" id="PTHR43024:SF1">
    <property type="entry name" value="UDP-N-ACETYLMURAMOYL-TRIPEPTIDE--D-ALANYL-D-ALANINE LIGASE"/>
    <property type="match status" value="1"/>
</dbReference>
<dbReference type="InterPro" id="IPR036565">
    <property type="entry name" value="Mur-like_cat_sf"/>
</dbReference>
<keyword evidence="1 7" id="KW-0436">Ligase</keyword>
<proteinExistence type="predicted"/>
<evidence type="ECO:0000259" key="6">
    <source>
        <dbReference type="Pfam" id="PF08245"/>
    </source>
</evidence>
<evidence type="ECO:0000256" key="3">
    <source>
        <dbReference type="ARBA" id="ARBA00022840"/>
    </source>
</evidence>
<feature type="transmembrane region" description="Helical" evidence="4">
    <location>
        <begin position="108"/>
        <end position="123"/>
    </location>
</feature>
<sequence length="521" mass="60640">MRNMIIYWFISICYLYVNIKYSTMILQQHHYHKDRYLHWLKSNWLQKRTLLITLLLCCMYLCFLLHGEYRKEVILLMMALTAYFAYKIDHEIKYRLPLKLTHRIKRLLCVRILLYVLFSWLFTHANDTIWIICTPWLYWLPFFEILISLVIVEPLERMIQQYYVNDAKTKLSKRDDLTIIGITGSYGKTSVKNILYTLLSDYYDTLMTPKSFNNKMGITLTIRNSLKRMHQVFICEMGADHVGEILELMHFVKPQIGIVTAIGPQHLATFHSMEHIVREKMYMIEELPANGLGFLNADNAYIRAHPLASACKIIWFGKDMIADYRIMEIQPHASGTSFSIQHEKEVYGFDIKLLGEHNVYNTCAAIAVAHEMGLPFTRLQELTKEIPYVKHRLEIVSTTPYTLIDDAYNANPTGAHNALQVLKAMKERAIIVTPGMIELGDREDIANEKFGKEMAHCVDEVILVGIKVTNRIQKGLMEEGFDENHLHICKDFAQAMKVLKEIVQEHDVVLLENDLPDAFSH</sequence>
<dbReference type="Pfam" id="PF02875">
    <property type="entry name" value="Mur_ligase_C"/>
    <property type="match status" value="1"/>
</dbReference>
<feature type="transmembrane region" description="Helical" evidence="4">
    <location>
        <begin position="48"/>
        <end position="67"/>
    </location>
</feature>
<dbReference type="Pfam" id="PF08245">
    <property type="entry name" value="Mur_ligase_M"/>
    <property type="match status" value="1"/>
</dbReference>